<name>A0A919QG36_9ACTN</name>
<feature type="coiled-coil region" evidence="1">
    <location>
        <begin position="1"/>
        <end position="28"/>
    </location>
</feature>
<comment type="caution">
    <text evidence="2">The sequence shown here is derived from an EMBL/GenBank/DDBJ whole genome shotgun (WGS) entry which is preliminary data.</text>
</comment>
<sequence>MTTLEDRVTALEEEVGKMRDQRPEAEETRAIADFAQKSSTAAHATFDEVYKRLGAYHREVSGQFQRVNNALSLHMYRFGEVDNTLADHTDRLVRIETTQEEQAERLGRIEQVQKEHSERFDGLDERIDRVEGSQKAGNQMLQKILETLSERGDRA</sequence>
<dbReference type="Proteomes" id="UP000640052">
    <property type="component" value="Unassembled WGS sequence"/>
</dbReference>
<protein>
    <submittedName>
        <fullName evidence="2">Uncharacterized protein</fullName>
    </submittedName>
</protein>
<keyword evidence="1" id="KW-0175">Coiled coil</keyword>
<reference evidence="2" key="1">
    <citation type="submission" date="2021-01" db="EMBL/GenBank/DDBJ databases">
        <title>Whole genome shotgun sequence of Acrocarpospora phusangensis NBRC 108782.</title>
        <authorList>
            <person name="Komaki H."/>
            <person name="Tamura T."/>
        </authorList>
    </citation>
    <scope>NUCLEOTIDE SEQUENCE</scope>
    <source>
        <strain evidence="2">NBRC 108782</strain>
    </source>
</reference>
<dbReference type="RefSeq" id="WP_204043422.1">
    <property type="nucleotide sequence ID" value="NZ_BOOA01000044.1"/>
</dbReference>
<gene>
    <name evidence="2" type="ORF">Aph01nite_50700</name>
</gene>
<dbReference type="EMBL" id="BOOA01000044">
    <property type="protein sequence ID" value="GIH26760.1"/>
    <property type="molecule type" value="Genomic_DNA"/>
</dbReference>
<keyword evidence="3" id="KW-1185">Reference proteome</keyword>
<dbReference type="SUPFAM" id="SSF57997">
    <property type="entry name" value="Tropomyosin"/>
    <property type="match status" value="1"/>
</dbReference>
<accession>A0A919QG36</accession>
<dbReference type="AlphaFoldDB" id="A0A919QG36"/>
<organism evidence="2 3">
    <name type="scientific">Acrocarpospora phusangensis</name>
    <dbReference type="NCBI Taxonomy" id="1070424"/>
    <lineage>
        <taxon>Bacteria</taxon>
        <taxon>Bacillati</taxon>
        <taxon>Actinomycetota</taxon>
        <taxon>Actinomycetes</taxon>
        <taxon>Streptosporangiales</taxon>
        <taxon>Streptosporangiaceae</taxon>
        <taxon>Acrocarpospora</taxon>
    </lineage>
</organism>
<evidence type="ECO:0000313" key="3">
    <source>
        <dbReference type="Proteomes" id="UP000640052"/>
    </source>
</evidence>
<dbReference type="Gene3D" id="1.20.5.300">
    <property type="match status" value="1"/>
</dbReference>
<evidence type="ECO:0000256" key="1">
    <source>
        <dbReference type="SAM" id="Coils"/>
    </source>
</evidence>
<evidence type="ECO:0000313" key="2">
    <source>
        <dbReference type="EMBL" id="GIH26760.1"/>
    </source>
</evidence>
<proteinExistence type="predicted"/>